<evidence type="ECO:0000313" key="2">
    <source>
        <dbReference type="Proteomes" id="UP001553843"/>
    </source>
</evidence>
<sequence>MFGAAATMTSAVISFLTNSGHRVITRFEDPGHPYPYINVLPAEAPR</sequence>
<proteinExistence type="predicted"/>
<dbReference type="Proteomes" id="UP001553843">
    <property type="component" value="Unassembled WGS sequence"/>
</dbReference>
<dbReference type="EMBL" id="JBEYRS010000027">
    <property type="protein sequence ID" value="MEW2367605.1"/>
    <property type="molecule type" value="Genomic_DNA"/>
</dbReference>
<gene>
    <name evidence="1" type="ORF">AB0887_37500</name>
</gene>
<protein>
    <submittedName>
        <fullName evidence="1">Uncharacterized protein</fullName>
    </submittedName>
</protein>
<organism evidence="1 2">
    <name type="scientific">Streptomyces huasconensis</name>
    <dbReference type="NCBI Taxonomy" id="1854574"/>
    <lineage>
        <taxon>Bacteria</taxon>
        <taxon>Bacillati</taxon>
        <taxon>Actinomycetota</taxon>
        <taxon>Actinomycetes</taxon>
        <taxon>Kitasatosporales</taxon>
        <taxon>Streptomycetaceae</taxon>
        <taxon>Streptomyces</taxon>
    </lineage>
</organism>
<dbReference type="RefSeq" id="WP_359783506.1">
    <property type="nucleotide sequence ID" value="NZ_JBEYRR010000016.1"/>
</dbReference>
<comment type="caution">
    <text evidence="1">The sequence shown here is derived from an EMBL/GenBank/DDBJ whole genome shotgun (WGS) entry which is preliminary data.</text>
</comment>
<name>A0ABV3M7D1_9ACTN</name>
<reference evidence="1 2" key="1">
    <citation type="submission" date="2024-06" db="EMBL/GenBank/DDBJ databases">
        <title>The Natural Products Discovery Center: Release of the First 8490 Sequenced Strains for Exploring Actinobacteria Biosynthetic Diversity.</title>
        <authorList>
            <person name="Kalkreuter E."/>
            <person name="Kautsar S.A."/>
            <person name="Yang D."/>
            <person name="Bader C.D."/>
            <person name="Teijaro C.N."/>
            <person name="Fluegel L."/>
            <person name="Davis C.M."/>
            <person name="Simpson J.R."/>
            <person name="Lauterbach L."/>
            <person name="Steele A.D."/>
            <person name="Gui C."/>
            <person name="Meng S."/>
            <person name="Li G."/>
            <person name="Viehrig K."/>
            <person name="Ye F."/>
            <person name="Su P."/>
            <person name="Kiefer A.F."/>
            <person name="Nichols A."/>
            <person name="Cepeda A.J."/>
            <person name="Yan W."/>
            <person name="Fan B."/>
            <person name="Jiang Y."/>
            <person name="Adhikari A."/>
            <person name="Zheng C.-J."/>
            <person name="Schuster L."/>
            <person name="Cowan T.M."/>
            <person name="Smanski M.J."/>
            <person name="Chevrette M.G."/>
            <person name="De Carvalho L.P.S."/>
            <person name="Shen B."/>
        </authorList>
    </citation>
    <scope>NUCLEOTIDE SEQUENCE [LARGE SCALE GENOMIC DNA]</scope>
    <source>
        <strain evidence="1 2">NPDC047833</strain>
    </source>
</reference>
<keyword evidence="2" id="KW-1185">Reference proteome</keyword>
<accession>A0ABV3M7D1</accession>
<evidence type="ECO:0000313" key="1">
    <source>
        <dbReference type="EMBL" id="MEW2367605.1"/>
    </source>
</evidence>